<dbReference type="Gene3D" id="3.30.450.40">
    <property type="match status" value="1"/>
</dbReference>
<proteinExistence type="predicted"/>
<evidence type="ECO:0000259" key="4">
    <source>
        <dbReference type="PROSITE" id="PS50921"/>
    </source>
</evidence>
<feature type="compositionally biased region" description="Basic and acidic residues" evidence="3">
    <location>
        <begin position="17"/>
        <end position="30"/>
    </location>
</feature>
<dbReference type="Pfam" id="PF13185">
    <property type="entry name" value="GAF_2"/>
    <property type="match status" value="1"/>
</dbReference>
<dbReference type="SUPFAM" id="SSF55781">
    <property type="entry name" value="GAF domain-like"/>
    <property type="match status" value="1"/>
</dbReference>
<evidence type="ECO:0000313" key="5">
    <source>
        <dbReference type="EMBL" id="QDQ12604.1"/>
    </source>
</evidence>
<feature type="domain" description="ANTAR" evidence="4">
    <location>
        <begin position="212"/>
        <end position="273"/>
    </location>
</feature>
<feature type="region of interest" description="Disordered" evidence="3">
    <location>
        <begin position="1"/>
        <end position="30"/>
    </location>
</feature>
<keyword evidence="1" id="KW-0805">Transcription regulation</keyword>
<dbReference type="InterPro" id="IPR036388">
    <property type="entry name" value="WH-like_DNA-bd_sf"/>
</dbReference>
<dbReference type="GO" id="GO:0003723">
    <property type="term" value="F:RNA binding"/>
    <property type="evidence" value="ECO:0007669"/>
    <property type="project" value="InterPro"/>
</dbReference>
<evidence type="ECO:0000256" key="2">
    <source>
        <dbReference type="ARBA" id="ARBA00023163"/>
    </source>
</evidence>
<keyword evidence="2" id="KW-0804">Transcription</keyword>
<dbReference type="InterPro" id="IPR003018">
    <property type="entry name" value="GAF"/>
</dbReference>
<dbReference type="SMART" id="SM01012">
    <property type="entry name" value="ANTAR"/>
    <property type="match status" value="1"/>
</dbReference>
<organism evidence="5 6">
    <name type="scientific">Streptomyces spectabilis</name>
    <dbReference type="NCBI Taxonomy" id="68270"/>
    <lineage>
        <taxon>Bacteria</taxon>
        <taxon>Bacillati</taxon>
        <taxon>Actinomycetota</taxon>
        <taxon>Actinomycetes</taxon>
        <taxon>Kitasatosporales</taxon>
        <taxon>Streptomycetaceae</taxon>
        <taxon>Streptomyces</taxon>
    </lineage>
</organism>
<name>A0A516RAD6_STRST</name>
<gene>
    <name evidence="5" type="ORF">FH965_20280</name>
</gene>
<sequence>MPHRGRPRAHQGTGVQRRREPGSTRAEDRVRRLEDHTGRLAMTVSQQRLAEAFVELAGGALGEPVDPPALLAALASHGCELLGTRACAVLGVPSETEDPQVYASEACARDLVRGAHRQREGPGAYCQETGRAVGRTDLESPVVRQRWPHYVPRALDLGYTHVAARPLRGRERTVGALVLFGSREEPVTDEGLAIGQSLADIVASALLREDELRRSHTLAGQLQHALSSRLVIEQAKGILAARRALTMDESFVLLRGYARSHQRKLSGVAQDVVEGRLEP</sequence>
<dbReference type="PIRSF" id="PIRSF036625">
    <property type="entry name" value="GAF_ANTAR"/>
    <property type="match status" value="1"/>
</dbReference>
<dbReference type="Proteomes" id="UP000316806">
    <property type="component" value="Chromosome"/>
</dbReference>
<dbReference type="EMBL" id="CP040916">
    <property type="protein sequence ID" value="QDQ12604.1"/>
    <property type="molecule type" value="Genomic_DNA"/>
</dbReference>
<dbReference type="Pfam" id="PF03861">
    <property type="entry name" value="ANTAR"/>
    <property type="match status" value="1"/>
</dbReference>
<evidence type="ECO:0000256" key="3">
    <source>
        <dbReference type="SAM" id="MobiDB-lite"/>
    </source>
</evidence>
<dbReference type="Gene3D" id="1.10.10.10">
    <property type="entry name" value="Winged helix-like DNA-binding domain superfamily/Winged helix DNA-binding domain"/>
    <property type="match status" value="1"/>
</dbReference>
<evidence type="ECO:0000256" key="1">
    <source>
        <dbReference type="ARBA" id="ARBA00023015"/>
    </source>
</evidence>
<dbReference type="PROSITE" id="PS50921">
    <property type="entry name" value="ANTAR"/>
    <property type="match status" value="1"/>
</dbReference>
<protein>
    <submittedName>
        <fullName evidence="5">GAF and ANTAR domain-containing protein</fullName>
    </submittedName>
</protein>
<dbReference type="InterPro" id="IPR005561">
    <property type="entry name" value="ANTAR"/>
</dbReference>
<dbReference type="AlphaFoldDB" id="A0A516RAD6"/>
<dbReference type="InterPro" id="IPR029016">
    <property type="entry name" value="GAF-like_dom_sf"/>
</dbReference>
<evidence type="ECO:0000313" key="6">
    <source>
        <dbReference type="Proteomes" id="UP000316806"/>
    </source>
</evidence>
<reference evidence="5 6" key="1">
    <citation type="journal article" date="2019" name="J. Ind. Microbiol. Biotechnol.">
        <title>The complete genomic sequence of Streptomyces spectabilis NRRL-2792 and identification of secondary metabolite biosynthetic gene clusters.</title>
        <authorList>
            <person name="Sinha A."/>
            <person name="Phillips-Salemka S."/>
            <person name="Niraula T.A."/>
            <person name="Short K.A."/>
            <person name="Niraula N.P."/>
        </authorList>
    </citation>
    <scope>NUCLEOTIDE SEQUENCE [LARGE SCALE GENOMIC DNA]</scope>
    <source>
        <strain evidence="5 6">NRRL 2792</strain>
    </source>
</reference>
<accession>A0A516RAD6</accession>
<dbReference type="InterPro" id="IPR012074">
    <property type="entry name" value="GAF_ANTAR"/>
</dbReference>